<feature type="region of interest" description="Disordered" evidence="2">
    <location>
        <begin position="404"/>
        <end position="431"/>
    </location>
</feature>
<keyword evidence="1" id="KW-0175">Coiled coil</keyword>
<proteinExistence type="predicted"/>
<name>A0ABR1YFZ0_9PEZI</name>
<feature type="coiled-coil region" evidence="1">
    <location>
        <begin position="277"/>
        <end position="304"/>
    </location>
</feature>
<comment type="caution">
    <text evidence="3">The sequence shown here is derived from an EMBL/GenBank/DDBJ whole genome shotgun (WGS) entry which is preliminary data.</text>
</comment>
<protein>
    <submittedName>
        <fullName evidence="3">Uncharacterized protein</fullName>
    </submittedName>
</protein>
<gene>
    <name evidence="3" type="ORF">HDK90DRAFT_536418</name>
</gene>
<organism evidence="3 4">
    <name type="scientific">Phyllosticta capitalensis</name>
    <dbReference type="NCBI Taxonomy" id="121624"/>
    <lineage>
        <taxon>Eukaryota</taxon>
        <taxon>Fungi</taxon>
        <taxon>Dikarya</taxon>
        <taxon>Ascomycota</taxon>
        <taxon>Pezizomycotina</taxon>
        <taxon>Dothideomycetes</taxon>
        <taxon>Dothideomycetes incertae sedis</taxon>
        <taxon>Botryosphaeriales</taxon>
        <taxon>Phyllostictaceae</taxon>
        <taxon>Phyllosticta</taxon>
    </lineage>
</organism>
<evidence type="ECO:0000256" key="2">
    <source>
        <dbReference type="SAM" id="MobiDB-lite"/>
    </source>
</evidence>
<sequence length="601" mass="69238">MAQRLADQSAHHLATGDMATAAQFELSELSDWDDWLFRIERFAGAYGLWHRINPAKEVKPLQREEPPRPQCLETNGREGKMAELSVYTMNNNMYQGERKNLAKVFDYIVEHISPELYQAVVPMVVDHHPWTLLRKLQERVAPTRTERIIQVLHNYNELRKTPRKEDVLTWCDDWEKMLVQAQKCNLFDAHDKIAIVDFLMAIRPRYEEFAAAGLKAISIPELAGRFTLNEFIYGIRYWERNSETPADYQGSVPTSDTSAQGLRGSGQSEEDIKAELRAQFKDELEKYKKQLRDSAKRREIEEKARIMATVRVVLEDHLDADTQALMGAIHGRLDRGLSGIQHSLGEEVGDTRAITKAELHTAFEIFKREVEEINRRQLQDLRSHLDVANATLVREVGRVKSEIESQRREHEAQFENQRHEHEVKLENQRREHEAKLGREIQELKNILEETAKKHKTPASIITNSTVSSPASSPTLNTACHDSSKIIHKDDKRHWSLPPCPCGGVHYYSKCLYINKKLRMPGWVPDQDVMQRVQTHRTDPVNEDKVQRSLETWKKWNKQSKTTRKESAGIVTVPNKHGDGDAESVSDGVPLWPKVPTERVKV</sequence>
<keyword evidence="4" id="KW-1185">Reference proteome</keyword>
<reference evidence="3 4" key="1">
    <citation type="submission" date="2024-04" db="EMBL/GenBank/DDBJ databases">
        <title>Phyllosticta paracitricarpa is synonymous to the EU quarantine fungus P. citricarpa based on phylogenomic analyses.</title>
        <authorList>
            <consortium name="Lawrence Berkeley National Laboratory"/>
            <person name="Van Ingen-Buijs V.A."/>
            <person name="Van Westerhoven A.C."/>
            <person name="Haridas S."/>
            <person name="Skiadas P."/>
            <person name="Martin F."/>
            <person name="Groenewald J.Z."/>
            <person name="Crous P.W."/>
            <person name="Seidl M.F."/>
        </authorList>
    </citation>
    <scope>NUCLEOTIDE SEQUENCE [LARGE SCALE GENOMIC DNA]</scope>
    <source>
        <strain evidence="3 4">CBS 123374</strain>
    </source>
</reference>
<evidence type="ECO:0000313" key="4">
    <source>
        <dbReference type="Proteomes" id="UP001492380"/>
    </source>
</evidence>
<feature type="compositionally biased region" description="Polar residues" evidence="2">
    <location>
        <begin position="251"/>
        <end position="260"/>
    </location>
</feature>
<evidence type="ECO:0000313" key="3">
    <source>
        <dbReference type="EMBL" id="KAK8227234.1"/>
    </source>
</evidence>
<accession>A0ABR1YFZ0</accession>
<dbReference type="EMBL" id="JBBWRZ010000010">
    <property type="protein sequence ID" value="KAK8227234.1"/>
    <property type="molecule type" value="Genomic_DNA"/>
</dbReference>
<feature type="region of interest" description="Disordered" evidence="2">
    <location>
        <begin position="556"/>
        <end position="601"/>
    </location>
</feature>
<feature type="region of interest" description="Disordered" evidence="2">
    <location>
        <begin position="246"/>
        <end position="270"/>
    </location>
</feature>
<evidence type="ECO:0000256" key="1">
    <source>
        <dbReference type="SAM" id="Coils"/>
    </source>
</evidence>
<dbReference type="Proteomes" id="UP001492380">
    <property type="component" value="Unassembled WGS sequence"/>
</dbReference>